<keyword evidence="1" id="KW-0808">Transferase</keyword>
<comment type="caution">
    <text evidence="5">The sequence shown here is derived from an EMBL/GenBank/DDBJ whole genome shotgun (WGS) entry which is preliminary data.</text>
</comment>
<evidence type="ECO:0000256" key="2">
    <source>
        <dbReference type="ARBA" id="ARBA00022695"/>
    </source>
</evidence>
<keyword evidence="6" id="KW-1185">Reference proteome</keyword>
<gene>
    <name evidence="5" type="primary">galF</name>
    <name evidence="5" type="ORF">GCM10008171_15520</name>
</gene>
<sequence length="240" mass="25889">MTAPLTDAMVLAAGLGTRMRPITDTRPKPLVNVSGRALIDHALDRLEQAGVARAVVNVHHHADQMEAHLKTRRAPEIAVSDERARLLDSGGGVAHALPLLNGEAFFILNADTFWIDGARSNLARMAEMWDPARMDALLLVAALTSSVGFDGAGDFAFSTDGRLTRRPERQVTPFAYAGAAIMPRSAFEGWDGAPFSLNRLWTAAIERERLHGLRLDGLWLHVGDPGAITEAERAIALSAA</sequence>
<name>A0A9W6JIT0_9HYPH</name>
<dbReference type="AlphaFoldDB" id="A0A9W6JIT0"/>
<evidence type="ECO:0000259" key="4">
    <source>
        <dbReference type="Pfam" id="PF12804"/>
    </source>
</evidence>
<reference evidence="5" key="1">
    <citation type="journal article" date="2014" name="Int. J. Syst. Evol. Microbiol.">
        <title>Complete genome sequence of Corynebacterium casei LMG S-19264T (=DSM 44701T), isolated from a smear-ripened cheese.</title>
        <authorList>
            <consortium name="US DOE Joint Genome Institute (JGI-PGF)"/>
            <person name="Walter F."/>
            <person name="Albersmeier A."/>
            <person name="Kalinowski J."/>
            <person name="Ruckert C."/>
        </authorList>
    </citation>
    <scope>NUCLEOTIDE SEQUENCE</scope>
    <source>
        <strain evidence="5">VKM B-2555</strain>
    </source>
</reference>
<feature type="domain" description="MobA-like NTP transferase" evidence="4">
    <location>
        <begin position="8"/>
        <end position="133"/>
    </location>
</feature>
<dbReference type="PANTHER" id="PTHR43584:SF8">
    <property type="entry name" value="N-ACETYLMURAMATE ALPHA-1-PHOSPHATE URIDYLYLTRANSFERASE"/>
    <property type="match status" value="1"/>
</dbReference>
<evidence type="ECO:0000256" key="3">
    <source>
        <dbReference type="ARBA" id="ARBA00022842"/>
    </source>
</evidence>
<dbReference type="GO" id="GO:0016779">
    <property type="term" value="F:nucleotidyltransferase activity"/>
    <property type="evidence" value="ECO:0007669"/>
    <property type="project" value="UniProtKB-KW"/>
</dbReference>
<evidence type="ECO:0000313" key="5">
    <source>
        <dbReference type="EMBL" id="GLK76298.1"/>
    </source>
</evidence>
<dbReference type="CDD" id="cd06422">
    <property type="entry name" value="NTP_transferase_like_1"/>
    <property type="match status" value="1"/>
</dbReference>
<proteinExistence type="predicted"/>
<evidence type="ECO:0000256" key="1">
    <source>
        <dbReference type="ARBA" id="ARBA00022679"/>
    </source>
</evidence>
<keyword evidence="3" id="KW-0460">Magnesium</keyword>
<keyword evidence="2 5" id="KW-0548">Nucleotidyltransferase</keyword>
<dbReference type="EMBL" id="BSFK01000007">
    <property type="protein sequence ID" value="GLK76298.1"/>
    <property type="molecule type" value="Genomic_DNA"/>
</dbReference>
<dbReference type="PANTHER" id="PTHR43584">
    <property type="entry name" value="NUCLEOTIDYL TRANSFERASE"/>
    <property type="match status" value="1"/>
</dbReference>
<dbReference type="RefSeq" id="WP_271204245.1">
    <property type="nucleotide sequence ID" value="NZ_BSFK01000007.1"/>
</dbReference>
<organism evidence="5 6">
    <name type="scientific">Methylopila jiangsuensis</name>
    <dbReference type="NCBI Taxonomy" id="586230"/>
    <lineage>
        <taxon>Bacteria</taxon>
        <taxon>Pseudomonadati</taxon>
        <taxon>Pseudomonadota</taxon>
        <taxon>Alphaproteobacteria</taxon>
        <taxon>Hyphomicrobiales</taxon>
        <taxon>Methylopilaceae</taxon>
        <taxon>Methylopila</taxon>
    </lineage>
</organism>
<evidence type="ECO:0000313" key="6">
    <source>
        <dbReference type="Proteomes" id="UP001143364"/>
    </source>
</evidence>
<reference evidence="5" key="2">
    <citation type="submission" date="2023-01" db="EMBL/GenBank/DDBJ databases">
        <authorList>
            <person name="Sun Q."/>
            <person name="Evtushenko L."/>
        </authorList>
    </citation>
    <scope>NUCLEOTIDE SEQUENCE</scope>
    <source>
        <strain evidence="5">VKM B-2555</strain>
    </source>
</reference>
<dbReference type="Gene3D" id="3.90.550.10">
    <property type="entry name" value="Spore Coat Polysaccharide Biosynthesis Protein SpsA, Chain A"/>
    <property type="match status" value="1"/>
</dbReference>
<dbReference type="InterPro" id="IPR025877">
    <property type="entry name" value="MobA-like_NTP_Trfase"/>
</dbReference>
<dbReference type="Pfam" id="PF12804">
    <property type="entry name" value="NTP_transf_3"/>
    <property type="match status" value="1"/>
</dbReference>
<dbReference type="InterPro" id="IPR029044">
    <property type="entry name" value="Nucleotide-diphossugar_trans"/>
</dbReference>
<accession>A0A9W6JIT0</accession>
<dbReference type="SUPFAM" id="SSF53448">
    <property type="entry name" value="Nucleotide-diphospho-sugar transferases"/>
    <property type="match status" value="1"/>
</dbReference>
<dbReference type="InterPro" id="IPR050065">
    <property type="entry name" value="GlmU-like"/>
</dbReference>
<protein>
    <submittedName>
        <fullName evidence="5">Mannose-1-phosphate guanylyltransferase</fullName>
    </submittedName>
</protein>
<dbReference type="Proteomes" id="UP001143364">
    <property type="component" value="Unassembled WGS sequence"/>
</dbReference>